<reference evidence="1 2" key="1">
    <citation type="submission" date="2009-12" db="EMBL/GenBank/DDBJ databases">
        <authorList>
            <person name="Lefebure T."/>
            <person name="Cornejo O.E."/>
            <person name="Pavinski Bitar P.D."/>
            <person name="Lang P."/>
            <person name="Stanhope M.J."/>
        </authorList>
    </citation>
    <scope>NUCLEOTIDE SEQUENCE [LARGE SCALE GENOMIC DNA]</scope>
    <source>
        <strain evidence="1 2">FA-1</strain>
    </source>
</reference>
<proteinExistence type="predicted"/>
<dbReference type="EMBL" id="AJTZ01000005">
    <property type="protein sequence ID" value="EJN93431.1"/>
    <property type="molecule type" value="Genomic_DNA"/>
</dbReference>
<name>A0ABP2R077_STRRT</name>
<keyword evidence="2" id="KW-1185">Reference proteome</keyword>
<comment type="caution">
    <text evidence="1">The sequence shown here is derived from an EMBL/GenBank/DDBJ whole genome shotgun (WGS) entry which is preliminary data.</text>
</comment>
<evidence type="ECO:0000313" key="2">
    <source>
        <dbReference type="Proteomes" id="UP000007815"/>
    </source>
</evidence>
<evidence type="ECO:0000313" key="1">
    <source>
        <dbReference type="EMBL" id="EJN93431.1"/>
    </source>
</evidence>
<protein>
    <submittedName>
        <fullName evidence="1">Uncharacterized protein</fullName>
    </submittedName>
</protein>
<dbReference type="Proteomes" id="UP000007815">
    <property type="component" value="Unassembled WGS sequence"/>
</dbReference>
<accession>A0ABP2R077</accession>
<gene>
    <name evidence="1" type="ORF">SRA_02806</name>
</gene>
<sequence>MAFNNFETLNDTLLADFDGAGVYSAVVGGIDRGLEWGPMVLQQAERLELG</sequence>
<organism evidence="1 2">
    <name type="scientific">Streptococcus ratti FA-1 = DSM 20564</name>
    <dbReference type="NCBI Taxonomy" id="699248"/>
    <lineage>
        <taxon>Bacteria</taxon>
        <taxon>Bacillati</taxon>
        <taxon>Bacillota</taxon>
        <taxon>Bacilli</taxon>
        <taxon>Lactobacillales</taxon>
        <taxon>Streptococcaceae</taxon>
        <taxon>Streptococcus</taxon>
    </lineage>
</organism>